<organism evidence="1">
    <name type="scientific">Oryza brachyantha</name>
    <name type="common">malo sina</name>
    <dbReference type="NCBI Taxonomy" id="4533"/>
    <lineage>
        <taxon>Eukaryota</taxon>
        <taxon>Viridiplantae</taxon>
        <taxon>Streptophyta</taxon>
        <taxon>Embryophyta</taxon>
        <taxon>Tracheophyta</taxon>
        <taxon>Spermatophyta</taxon>
        <taxon>Magnoliopsida</taxon>
        <taxon>Liliopsida</taxon>
        <taxon>Poales</taxon>
        <taxon>Poaceae</taxon>
        <taxon>BOP clade</taxon>
        <taxon>Oryzoideae</taxon>
        <taxon>Oryzeae</taxon>
        <taxon>Oryzinae</taxon>
        <taxon>Oryza</taxon>
    </lineage>
</organism>
<dbReference type="AlphaFoldDB" id="J3LDA0"/>
<protein>
    <submittedName>
        <fullName evidence="1">Uncharacterized protein</fullName>
    </submittedName>
</protein>
<dbReference type="Proteomes" id="UP000006038">
    <property type="component" value="Unassembled WGS sequence"/>
</dbReference>
<name>J3LDA0_ORYBR</name>
<keyword evidence="2" id="KW-1185">Reference proteome</keyword>
<dbReference type="HOGENOM" id="CLU_1368073_0_0_1"/>
<evidence type="ECO:0000313" key="1">
    <source>
        <dbReference type="EnsemblPlants" id="OB02G26170.1"/>
    </source>
</evidence>
<reference evidence="1" key="1">
    <citation type="submission" date="2013-04" db="UniProtKB">
        <authorList>
            <consortium name="EnsemblPlants"/>
        </authorList>
    </citation>
    <scope>IDENTIFICATION</scope>
</reference>
<proteinExistence type="predicted"/>
<dbReference type="Gramene" id="OB02G26170.1">
    <property type="protein sequence ID" value="OB02G26170.1"/>
    <property type="gene ID" value="OB02G26170"/>
</dbReference>
<evidence type="ECO:0000313" key="2">
    <source>
        <dbReference type="Proteomes" id="UP000006038"/>
    </source>
</evidence>
<dbReference type="EnsemblPlants" id="OB02G26170.1">
    <property type="protein sequence ID" value="OB02G26170.1"/>
    <property type="gene ID" value="OB02G26170"/>
</dbReference>
<sequence length="200" mass="21275">MKVLAGDADGDGVREWRFPTHSFTLMAITTRFLARGEAMLGADGKPTASYDVHLDEPDPSRPPAGARLRRLLWWQLVLPRQLLLRGRPPCIGVAISPVGLGPRRVPASTVRHYSMRVSGSPSRVAGSQSGRKMGDGFGSILVQPTPTRPVAIPSRVGCSGCNDASLTDVGVALAICRIVSAALEATARCGDYKRSLVAFA</sequence>
<accession>J3LDA0</accession>